<name>A0A1T5JYV7_9MICO</name>
<dbReference type="AlphaFoldDB" id="A0A1T5JYV7"/>
<accession>A0A1T5JYV7</accession>
<evidence type="ECO:0000313" key="3">
    <source>
        <dbReference type="Proteomes" id="UP000189777"/>
    </source>
</evidence>
<sequence length="262" mass="27929">MKRKIVASVLGAVLAVGAVASPAAAGSGSTTDNDYEGRSVRMTVTTPTYVTINRAGYTKIPVTAKLSFSGPGTFTGWWGNAGSATAESINGPFQWEYADFTNSVSTTKKTTITFRKYDHLVPQRLAVGAELAPEYGGSLLYPSKDHLTTVYLRNKRAVTGTSAYRASGSRAYVQVRGTVKENVWKSSYSDSGTWRGKTGVRVAIRFNPTGPAGWRTVKHVTTRTGGKVVTRVKSSKAGTYQIVVPATTKTTAASGKDGVARR</sequence>
<organism evidence="2 3">
    <name type="scientific">Krasilnikoviella flava</name>
    <dbReference type="NCBI Taxonomy" id="526729"/>
    <lineage>
        <taxon>Bacteria</taxon>
        <taxon>Bacillati</taxon>
        <taxon>Actinomycetota</taxon>
        <taxon>Actinomycetes</taxon>
        <taxon>Micrococcales</taxon>
        <taxon>Promicromonosporaceae</taxon>
        <taxon>Krasilnikoviella</taxon>
    </lineage>
</organism>
<reference evidence="2 3" key="1">
    <citation type="submission" date="2017-02" db="EMBL/GenBank/DDBJ databases">
        <authorList>
            <person name="Peterson S.W."/>
        </authorList>
    </citation>
    <scope>NUCLEOTIDE SEQUENCE [LARGE SCALE GENOMIC DNA]</scope>
    <source>
        <strain evidence="2 3">DSM 21481</strain>
    </source>
</reference>
<dbReference type="EMBL" id="FUZQ01000003">
    <property type="protein sequence ID" value="SKC56563.1"/>
    <property type="molecule type" value="Genomic_DNA"/>
</dbReference>
<feature type="signal peptide" evidence="1">
    <location>
        <begin position="1"/>
        <end position="25"/>
    </location>
</feature>
<feature type="chain" id="PRO_5012527207" evidence="1">
    <location>
        <begin position="26"/>
        <end position="262"/>
    </location>
</feature>
<proteinExistence type="predicted"/>
<dbReference type="Proteomes" id="UP000189777">
    <property type="component" value="Unassembled WGS sequence"/>
</dbReference>
<protein>
    <submittedName>
        <fullName evidence="2">Uncharacterized protein</fullName>
    </submittedName>
</protein>
<keyword evidence="3" id="KW-1185">Reference proteome</keyword>
<keyword evidence="1" id="KW-0732">Signal</keyword>
<dbReference type="RefSeq" id="WP_079573417.1">
    <property type="nucleotide sequence ID" value="NZ_FUZQ01000003.1"/>
</dbReference>
<evidence type="ECO:0000256" key="1">
    <source>
        <dbReference type="SAM" id="SignalP"/>
    </source>
</evidence>
<evidence type="ECO:0000313" key="2">
    <source>
        <dbReference type="EMBL" id="SKC56563.1"/>
    </source>
</evidence>
<gene>
    <name evidence="2" type="ORF">SAMN04324258_1673</name>
</gene>